<dbReference type="SMART" id="SM00554">
    <property type="entry name" value="FAS1"/>
    <property type="match status" value="2"/>
</dbReference>
<gene>
    <name evidence="2" type="ORF">PoB_004807600</name>
</gene>
<dbReference type="InterPro" id="IPR000782">
    <property type="entry name" value="FAS1_domain"/>
</dbReference>
<reference evidence="2 3" key="1">
    <citation type="journal article" date="2021" name="Elife">
        <title>Chloroplast acquisition without the gene transfer in kleptoplastic sea slugs, Plakobranchus ocellatus.</title>
        <authorList>
            <person name="Maeda T."/>
            <person name="Takahashi S."/>
            <person name="Yoshida T."/>
            <person name="Shimamura S."/>
            <person name="Takaki Y."/>
            <person name="Nagai Y."/>
            <person name="Toyoda A."/>
            <person name="Suzuki Y."/>
            <person name="Arimoto A."/>
            <person name="Ishii H."/>
            <person name="Satoh N."/>
            <person name="Nishiyama T."/>
            <person name="Hasebe M."/>
            <person name="Maruyama T."/>
            <person name="Minagawa J."/>
            <person name="Obokata J."/>
            <person name="Shigenobu S."/>
        </authorList>
    </citation>
    <scope>NUCLEOTIDE SEQUENCE [LARGE SCALE GENOMIC DNA]</scope>
</reference>
<proteinExistence type="predicted"/>
<dbReference type="Gene3D" id="2.30.180.10">
    <property type="entry name" value="FAS1 domain"/>
    <property type="match status" value="2"/>
</dbReference>
<dbReference type="InterPro" id="IPR050904">
    <property type="entry name" value="Adhesion/Biosynth-related"/>
</dbReference>
<dbReference type="Pfam" id="PF02469">
    <property type="entry name" value="Fasciclin"/>
    <property type="match status" value="2"/>
</dbReference>
<sequence length="374" mass="42215">MFCFSDYARNFMELTNRARAELRNALIRSSGVYVFVPTNDAMQAIGYRYENYTNNQSIINMVVEMSLIQTYQNVLLTDYSGNYESFRTVRSRFNDQLVKIYTVGDDTWVEGGYVKARVVKPNIGCTNGIVHHIDAVFGVPTRDMPYTIYCEDWLVSTIIQLQFVGLASYMRDPTLQGNRRCENSASARSGVSDKFDVTDGDTDLCGDTERTCEFTFFVPNGTAIDNFGRTTHGRAIMQNRGRWRWVLQRLLTFREVIYLDGLAPGQQRVMYSDNGDEVIITTDERGNNSSGHTSDITNATFVLFEGVRAKVIHSDIGATNGVIHIIDSVLFVNDDLTRSAGSVSSQATSLLVLLLLTFSQAVWWMGRKLDGRWN</sequence>
<feature type="domain" description="FAS1" evidence="1">
    <location>
        <begin position="178"/>
        <end position="330"/>
    </location>
</feature>
<dbReference type="AlphaFoldDB" id="A0AAV4BR85"/>
<dbReference type="PANTHER" id="PTHR10900">
    <property type="entry name" value="PERIOSTIN-RELATED"/>
    <property type="match status" value="1"/>
</dbReference>
<dbReference type="InterPro" id="IPR036378">
    <property type="entry name" value="FAS1_dom_sf"/>
</dbReference>
<dbReference type="PANTHER" id="PTHR10900:SF77">
    <property type="entry name" value="FI19380P1"/>
    <property type="match status" value="1"/>
</dbReference>
<name>A0AAV4BR85_9GAST</name>
<protein>
    <submittedName>
        <fullName evidence="2">Fasciclin-1 fasciclin i fas i fcn</fullName>
    </submittedName>
</protein>
<accession>A0AAV4BR85</accession>
<feature type="domain" description="FAS1" evidence="1">
    <location>
        <begin position="1"/>
        <end position="137"/>
    </location>
</feature>
<organism evidence="2 3">
    <name type="scientific">Plakobranchus ocellatus</name>
    <dbReference type="NCBI Taxonomy" id="259542"/>
    <lineage>
        <taxon>Eukaryota</taxon>
        <taxon>Metazoa</taxon>
        <taxon>Spiralia</taxon>
        <taxon>Lophotrochozoa</taxon>
        <taxon>Mollusca</taxon>
        <taxon>Gastropoda</taxon>
        <taxon>Heterobranchia</taxon>
        <taxon>Euthyneura</taxon>
        <taxon>Panpulmonata</taxon>
        <taxon>Sacoglossa</taxon>
        <taxon>Placobranchoidea</taxon>
        <taxon>Plakobranchidae</taxon>
        <taxon>Plakobranchus</taxon>
    </lineage>
</organism>
<evidence type="ECO:0000313" key="2">
    <source>
        <dbReference type="EMBL" id="GFO21571.1"/>
    </source>
</evidence>
<dbReference type="Proteomes" id="UP000735302">
    <property type="component" value="Unassembled WGS sequence"/>
</dbReference>
<dbReference type="EMBL" id="BLXT01005266">
    <property type="protein sequence ID" value="GFO21571.1"/>
    <property type="molecule type" value="Genomic_DNA"/>
</dbReference>
<comment type="caution">
    <text evidence="2">The sequence shown here is derived from an EMBL/GenBank/DDBJ whole genome shotgun (WGS) entry which is preliminary data.</text>
</comment>
<dbReference type="GO" id="GO:0005615">
    <property type="term" value="C:extracellular space"/>
    <property type="evidence" value="ECO:0007669"/>
    <property type="project" value="TreeGrafter"/>
</dbReference>
<evidence type="ECO:0000259" key="1">
    <source>
        <dbReference type="PROSITE" id="PS50213"/>
    </source>
</evidence>
<evidence type="ECO:0000313" key="3">
    <source>
        <dbReference type="Proteomes" id="UP000735302"/>
    </source>
</evidence>
<dbReference type="SUPFAM" id="SSF82153">
    <property type="entry name" value="FAS1 domain"/>
    <property type="match status" value="2"/>
</dbReference>
<keyword evidence="3" id="KW-1185">Reference proteome</keyword>
<dbReference type="PROSITE" id="PS50213">
    <property type="entry name" value="FAS1"/>
    <property type="match status" value="2"/>
</dbReference>